<dbReference type="Pfam" id="PF00067">
    <property type="entry name" value="p450"/>
    <property type="match status" value="1"/>
</dbReference>
<evidence type="ECO:0000256" key="1">
    <source>
        <dbReference type="ARBA" id="ARBA00001971"/>
    </source>
</evidence>
<dbReference type="SUPFAM" id="SSF48264">
    <property type="entry name" value="Cytochrome P450"/>
    <property type="match status" value="1"/>
</dbReference>
<dbReference type="GO" id="GO:0005506">
    <property type="term" value="F:iron ion binding"/>
    <property type="evidence" value="ECO:0007669"/>
    <property type="project" value="InterPro"/>
</dbReference>
<feature type="signal peptide" evidence="15">
    <location>
        <begin position="1"/>
        <end position="18"/>
    </location>
</feature>
<keyword evidence="8" id="KW-1133">Transmembrane helix</keyword>
<evidence type="ECO:0000256" key="13">
    <source>
        <dbReference type="PIRSR" id="PIRSR602401-1"/>
    </source>
</evidence>
<dbReference type="InterPro" id="IPR001128">
    <property type="entry name" value="Cyt_P450"/>
</dbReference>
<keyword evidence="15" id="KW-0732">Signal</keyword>
<keyword evidence="5 13" id="KW-0349">Heme</keyword>
<sequence length="367" mass="40752">MTLVLLTLFVSMLQNVRRLDVIGIAGFGHDFKAGNGDQSAVTEAYDAIYKIEDPLAYQYFYLLGLQFPQIVNLPLKSAKIYHRLRGAFREIGFHLLDSAGTTNETSVSDTVKDRSIIGSLLKGKAADAKSGKLSLEEVVGQVSMSLLLFAGYETTAISISWGLIELARHPHVQDKLREELHQFSNSDPNWDQLMSGLPYLDAVVREALRLHPPADMIIRVASEDDIVPLSAPMEATSGQVMEQIHIPKGTVVISPIRYFNCCEATWGSDAREFVPERWLKENTDDSKEGGTRRLYTFSDGPRSCIGKVFAMAEFKAAFSIIVRNFSFELLDGQDMNIDVFKPRLPPRPKVAGEVGSPLPMRIKQVSG</sequence>
<evidence type="ECO:0000256" key="2">
    <source>
        <dbReference type="ARBA" id="ARBA00004370"/>
    </source>
</evidence>
<reference evidence="16 17" key="1">
    <citation type="submission" date="2014-04" db="EMBL/GenBank/DDBJ databases">
        <title>Evolutionary Origins and Diversification of the Mycorrhizal Mutualists.</title>
        <authorList>
            <consortium name="DOE Joint Genome Institute"/>
            <consortium name="Mycorrhizal Genomics Consortium"/>
            <person name="Kohler A."/>
            <person name="Kuo A."/>
            <person name="Nagy L.G."/>
            <person name="Floudas D."/>
            <person name="Copeland A."/>
            <person name="Barry K.W."/>
            <person name="Cichocki N."/>
            <person name="Veneault-Fourrey C."/>
            <person name="LaButti K."/>
            <person name="Lindquist E.A."/>
            <person name="Lipzen A."/>
            <person name="Lundell T."/>
            <person name="Morin E."/>
            <person name="Murat C."/>
            <person name="Riley R."/>
            <person name="Ohm R."/>
            <person name="Sun H."/>
            <person name="Tunlid A."/>
            <person name="Henrissat B."/>
            <person name="Grigoriev I.V."/>
            <person name="Hibbett D.S."/>
            <person name="Martin F."/>
        </authorList>
    </citation>
    <scope>NUCLEOTIDE SEQUENCE [LARGE SCALE GENOMIC DNA]</scope>
    <source>
        <strain evidence="16 17">Koide BX008</strain>
    </source>
</reference>
<name>A0A0C2SCW8_AMAMK</name>
<comment type="pathway">
    <text evidence="3">Secondary metabolite biosynthesis; terpenoid biosynthesis.</text>
</comment>
<keyword evidence="6" id="KW-0812">Transmembrane</keyword>
<dbReference type="PANTHER" id="PTHR24305">
    <property type="entry name" value="CYTOCHROME P450"/>
    <property type="match status" value="1"/>
</dbReference>
<evidence type="ECO:0000313" key="17">
    <source>
        <dbReference type="Proteomes" id="UP000054549"/>
    </source>
</evidence>
<evidence type="ECO:0000256" key="9">
    <source>
        <dbReference type="ARBA" id="ARBA00023002"/>
    </source>
</evidence>
<dbReference type="PANTHER" id="PTHR24305:SF166">
    <property type="entry name" value="CYTOCHROME P450 12A4, MITOCHONDRIAL-RELATED"/>
    <property type="match status" value="1"/>
</dbReference>
<evidence type="ECO:0000256" key="5">
    <source>
        <dbReference type="ARBA" id="ARBA00022617"/>
    </source>
</evidence>
<dbReference type="Gene3D" id="1.10.630.10">
    <property type="entry name" value="Cytochrome P450"/>
    <property type="match status" value="1"/>
</dbReference>
<dbReference type="STRING" id="946122.A0A0C2SCW8"/>
<evidence type="ECO:0000256" key="15">
    <source>
        <dbReference type="SAM" id="SignalP"/>
    </source>
</evidence>
<keyword evidence="12" id="KW-0472">Membrane</keyword>
<dbReference type="GO" id="GO:0016705">
    <property type="term" value="F:oxidoreductase activity, acting on paired donors, with incorporation or reduction of molecular oxygen"/>
    <property type="evidence" value="ECO:0007669"/>
    <property type="project" value="InterPro"/>
</dbReference>
<comment type="cofactor">
    <cofactor evidence="1 13">
        <name>heme</name>
        <dbReference type="ChEBI" id="CHEBI:30413"/>
    </cofactor>
</comment>
<dbReference type="GO" id="GO:0020037">
    <property type="term" value="F:heme binding"/>
    <property type="evidence" value="ECO:0007669"/>
    <property type="project" value="InterPro"/>
</dbReference>
<organism evidence="16 17">
    <name type="scientific">Amanita muscaria (strain Koide BX008)</name>
    <dbReference type="NCBI Taxonomy" id="946122"/>
    <lineage>
        <taxon>Eukaryota</taxon>
        <taxon>Fungi</taxon>
        <taxon>Dikarya</taxon>
        <taxon>Basidiomycota</taxon>
        <taxon>Agaricomycotina</taxon>
        <taxon>Agaricomycetes</taxon>
        <taxon>Agaricomycetidae</taxon>
        <taxon>Agaricales</taxon>
        <taxon>Pluteineae</taxon>
        <taxon>Amanitaceae</taxon>
        <taxon>Amanita</taxon>
    </lineage>
</organism>
<gene>
    <name evidence="16" type="ORF">M378DRAFT_167648</name>
</gene>
<evidence type="ECO:0000256" key="3">
    <source>
        <dbReference type="ARBA" id="ARBA00004721"/>
    </source>
</evidence>
<evidence type="ECO:0000256" key="12">
    <source>
        <dbReference type="ARBA" id="ARBA00023136"/>
    </source>
</evidence>
<dbReference type="PRINTS" id="PR00385">
    <property type="entry name" value="P450"/>
</dbReference>
<dbReference type="InParanoid" id="A0A0C2SCW8"/>
<dbReference type="HOGENOM" id="CLU_001570_5_11_1"/>
<dbReference type="InterPro" id="IPR050121">
    <property type="entry name" value="Cytochrome_P450_monoxygenase"/>
</dbReference>
<dbReference type="InterPro" id="IPR002401">
    <property type="entry name" value="Cyt_P450_E_grp-I"/>
</dbReference>
<comment type="subcellular location">
    <subcellularLocation>
        <location evidence="2">Membrane</location>
    </subcellularLocation>
</comment>
<evidence type="ECO:0000256" key="14">
    <source>
        <dbReference type="RuleBase" id="RU000461"/>
    </source>
</evidence>
<dbReference type="Proteomes" id="UP000054549">
    <property type="component" value="Unassembled WGS sequence"/>
</dbReference>
<dbReference type="GO" id="GO:0004497">
    <property type="term" value="F:monooxygenase activity"/>
    <property type="evidence" value="ECO:0007669"/>
    <property type="project" value="UniProtKB-KW"/>
</dbReference>
<dbReference type="PRINTS" id="PR00463">
    <property type="entry name" value="EP450I"/>
</dbReference>
<proteinExistence type="inferred from homology"/>
<dbReference type="InterPro" id="IPR036396">
    <property type="entry name" value="Cyt_P450_sf"/>
</dbReference>
<evidence type="ECO:0000256" key="8">
    <source>
        <dbReference type="ARBA" id="ARBA00022989"/>
    </source>
</evidence>
<accession>A0A0C2SCW8</accession>
<dbReference type="AlphaFoldDB" id="A0A0C2SCW8"/>
<evidence type="ECO:0008006" key="18">
    <source>
        <dbReference type="Google" id="ProtNLM"/>
    </source>
</evidence>
<feature type="chain" id="PRO_5002171859" description="Cytochrome P450" evidence="15">
    <location>
        <begin position="19"/>
        <end position="367"/>
    </location>
</feature>
<comment type="similarity">
    <text evidence="4 14">Belongs to the cytochrome P450 family.</text>
</comment>
<keyword evidence="7 13" id="KW-0479">Metal-binding</keyword>
<evidence type="ECO:0000313" key="16">
    <source>
        <dbReference type="EMBL" id="KIL60830.1"/>
    </source>
</evidence>
<keyword evidence="11 14" id="KW-0503">Monooxygenase</keyword>
<evidence type="ECO:0000256" key="10">
    <source>
        <dbReference type="ARBA" id="ARBA00023004"/>
    </source>
</evidence>
<dbReference type="OrthoDB" id="1470350at2759"/>
<keyword evidence="9 14" id="KW-0560">Oxidoreductase</keyword>
<evidence type="ECO:0000256" key="6">
    <source>
        <dbReference type="ARBA" id="ARBA00022692"/>
    </source>
</evidence>
<evidence type="ECO:0000256" key="4">
    <source>
        <dbReference type="ARBA" id="ARBA00010617"/>
    </source>
</evidence>
<dbReference type="GO" id="GO:0016020">
    <property type="term" value="C:membrane"/>
    <property type="evidence" value="ECO:0007669"/>
    <property type="project" value="UniProtKB-SubCell"/>
</dbReference>
<evidence type="ECO:0000256" key="7">
    <source>
        <dbReference type="ARBA" id="ARBA00022723"/>
    </source>
</evidence>
<dbReference type="InterPro" id="IPR017972">
    <property type="entry name" value="Cyt_P450_CS"/>
</dbReference>
<evidence type="ECO:0000256" key="11">
    <source>
        <dbReference type="ARBA" id="ARBA00023033"/>
    </source>
</evidence>
<protein>
    <recommendedName>
        <fullName evidence="18">Cytochrome P450</fullName>
    </recommendedName>
</protein>
<dbReference type="EMBL" id="KN818292">
    <property type="protein sequence ID" value="KIL60830.1"/>
    <property type="molecule type" value="Genomic_DNA"/>
</dbReference>
<keyword evidence="10 13" id="KW-0408">Iron</keyword>
<dbReference type="PROSITE" id="PS00086">
    <property type="entry name" value="CYTOCHROME_P450"/>
    <property type="match status" value="1"/>
</dbReference>
<keyword evidence="17" id="KW-1185">Reference proteome</keyword>
<feature type="binding site" description="axial binding residue" evidence="13">
    <location>
        <position position="304"/>
    </location>
    <ligand>
        <name>heme</name>
        <dbReference type="ChEBI" id="CHEBI:30413"/>
    </ligand>
    <ligandPart>
        <name>Fe</name>
        <dbReference type="ChEBI" id="CHEBI:18248"/>
    </ligandPart>
</feature>